<dbReference type="InterPro" id="IPR011009">
    <property type="entry name" value="Kinase-like_dom_sf"/>
</dbReference>
<feature type="domain" description="Aminoglycoside phosphotransferase" evidence="1">
    <location>
        <begin position="84"/>
        <end position="299"/>
    </location>
</feature>
<dbReference type="Gene3D" id="3.90.1200.10">
    <property type="match status" value="1"/>
</dbReference>
<evidence type="ECO:0000259" key="1">
    <source>
        <dbReference type="Pfam" id="PF01636"/>
    </source>
</evidence>
<gene>
    <name evidence="2" type="ORF">GII30_05600</name>
</gene>
<dbReference type="EMBL" id="CP045810">
    <property type="protein sequence ID" value="QHN41828.1"/>
    <property type="molecule type" value="Genomic_DNA"/>
</dbReference>
<evidence type="ECO:0000313" key="2">
    <source>
        <dbReference type="EMBL" id="QHN41828.1"/>
    </source>
</evidence>
<dbReference type="InterPro" id="IPR002575">
    <property type="entry name" value="Aminoglycoside_PTrfase"/>
</dbReference>
<organism evidence="2">
    <name type="scientific">Gordonia amarae</name>
    <dbReference type="NCBI Taxonomy" id="36821"/>
    <lineage>
        <taxon>Bacteria</taxon>
        <taxon>Bacillati</taxon>
        <taxon>Actinomycetota</taxon>
        <taxon>Actinomycetes</taxon>
        <taxon>Mycobacteriales</taxon>
        <taxon>Gordoniaceae</taxon>
        <taxon>Gordonia</taxon>
    </lineage>
</organism>
<accession>A0A857L361</accession>
<dbReference type="AlphaFoldDB" id="A0A857L361"/>
<name>A0A857L361_9ACTN</name>
<reference evidence="2" key="1">
    <citation type="journal article" date="2021" name="Nat. Microbiol.">
        <title>Cocultivation of an ultrasmall environmental parasitic bacterium with lytic ability against bacteria associated with wastewater foams.</title>
        <authorList>
            <person name="Batinovic S."/>
            <person name="Rose J.J.A."/>
            <person name="Ratcliffe J."/>
            <person name="Seviour R.J."/>
            <person name="Petrovski S."/>
        </authorList>
    </citation>
    <scope>NUCLEOTIDE SEQUENCE</scope>
    <source>
        <strain evidence="2">CON44</strain>
    </source>
</reference>
<dbReference type="SUPFAM" id="SSF56112">
    <property type="entry name" value="Protein kinase-like (PK-like)"/>
    <property type="match status" value="1"/>
</dbReference>
<protein>
    <submittedName>
        <fullName evidence="2">Phosphotransferase</fullName>
    </submittedName>
</protein>
<sequence>MAVPAGVHVRTTNRNCTETRHSYCLNSGEHPGQRRTSQEVTVIGVYVGHVSTQDRLYGFLHSILSDQLGQWRRHPRFRAFRLNGSNEVYGYEESHSHARIICKFYGPKFGWDRERAARVAYQEHEAMERLRGYDLVGSPHHVIRPLGVDPDTNCVIATEFYKGEPFFHAIRRATHHGDDAHLYWRLKALAYFLATQHNRSASGETVDFDVDTAYLRYLLSVLQRRNKIGQWDCDELLWLSGLWRMRPRMWSDRQVLLHGDATPANFLFGHGLDVAAIDLERTAPGDRMFDVGRVAGELQHAFMSATGSRHRAEPFIGHFLWEYSCHFPDREVTFASITSRVPYYMGLNLLRIARNDYVDDHYRRRLIRQAKRHLRAA</sequence>
<dbReference type="Pfam" id="PF01636">
    <property type="entry name" value="APH"/>
    <property type="match status" value="1"/>
</dbReference>
<proteinExistence type="predicted"/>